<organism evidence="3 4">
    <name type="scientific">Corynebacterium spheniscorum</name>
    <dbReference type="NCBI Taxonomy" id="185761"/>
    <lineage>
        <taxon>Bacteria</taxon>
        <taxon>Bacillati</taxon>
        <taxon>Actinomycetota</taxon>
        <taxon>Actinomycetes</taxon>
        <taxon>Mycobacteriales</taxon>
        <taxon>Corynebacteriaceae</taxon>
        <taxon>Corynebacterium</taxon>
    </lineage>
</organism>
<dbReference type="GO" id="GO:0006107">
    <property type="term" value="P:oxaloacetate metabolic process"/>
    <property type="evidence" value="ECO:0007669"/>
    <property type="project" value="TreeGrafter"/>
</dbReference>
<accession>A0A1I2TI08</accession>
<dbReference type="Proteomes" id="UP000199065">
    <property type="component" value="Unassembled WGS sequence"/>
</dbReference>
<dbReference type="Gene3D" id="3.40.449.10">
    <property type="entry name" value="Phosphoenolpyruvate Carboxykinase, domain 1"/>
    <property type="match status" value="1"/>
</dbReference>
<keyword evidence="4" id="KW-1185">Reference proteome</keyword>
<keyword evidence="3" id="KW-0808">Transferase</keyword>
<dbReference type="InterPro" id="IPR035078">
    <property type="entry name" value="PEP_carboxykinase_GTP_N"/>
</dbReference>
<dbReference type="SUPFAM" id="SSF68923">
    <property type="entry name" value="PEP carboxykinase N-terminal domain"/>
    <property type="match status" value="1"/>
</dbReference>
<dbReference type="GO" id="GO:0042594">
    <property type="term" value="P:response to starvation"/>
    <property type="evidence" value="ECO:0007669"/>
    <property type="project" value="TreeGrafter"/>
</dbReference>
<protein>
    <submittedName>
        <fullName evidence="3">Phosphoenolpyruvate carboxykinase</fullName>
    </submittedName>
</protein>
<dbReference type="GO" id="GO:0030145">
    <property type="term" value="F:manganese ion binding"/>
    <property type="evidence" value="ECO:0007669"/>
    <property type="project" value="TreeGrafter"/>
</dbReference>
<proteinExistence type="predicted"/>
<dbReference type="GO" id="GO:0004613">
    <property type="term" value="F:phosphoenolpyruvate carboxykinase (GTP) activity"/>
    <property type="evidence" value="ECO:0007669"/>
    <property type="project" value="TreeGrafter"/>
</dbReference>
<dbReference type="GO" id="GO:0019543">
    <property type="term" value="P:propionate catabolic process"/>
    <property type="evidence" value="ECO:0007669"/>
    <property type="project" value="TreeGrafter"/>
</dbReference>
<dbReference type="PANTHER" id="PTHR11561:SF0">
    <property type="entry name" value="PHOSPHOENOLPYRUVATE CARBOXYKINASE [GTP]-RELATED"/>
    <property type="match status" value="1"/>
</dbReference>
<dbReference type="EMBL" id="FOPJ01000008">
    <property type="protein sequence ID" value="SFG63739.1"/>
    <property type="molecule type" value="Genomic_DNA"/>
</dbReference>
<dbReference type="GO" id="GO:0005525">
    <property type="term" value="F:GTP binding"/>
    <property type="evidence" value="ECO:0007669"/>
    <property type="project" value="InterPro"/>
</dbReference>
<dbReference type="GO" id="GO:0005829">
    <property type="term" value="C:cytosol"/>
    <property type="evidence" value="ECO:0007669"/>
    <property type="project" value="TreeGrafter"/>
</dbReference>
<dbReference type="PANTHER" id="PTHR11561">
    <property type="entry name" value="PHOSPHOENOLPYRUVATE CARBOXYKINASE"/>
    <property type="match status" value="1"/>
</dbReference>
<dbReference type="RefSeq" id="WP_223845899.1">
    <property type="nucleotide sequence ID" value="NZ_FOPJ01000008.1"/>
</dbReference>
<dbReference type="AlphaFoldDB" id="A0A1I2TI08"/>
<dbReference type="Pfam" id="PF17297">
    <property type="entry name" value="PEPCK_N"/>
    <property type="match status" value="1"/>
</dbReference>
<evidence type="ECO:0000256" key="1">
    <source>
        <dbReference type="SAM" id="MobiDB-lite"/>
    </source>
</evidence>
<dbReference type="GO" id="GO:0006094">
    <property type="term" value="P:gluconeogenesis"/>
    <property type="evidence" value="ECO:0007669"/>
    <property type="project" value="InterPro"/>
</dbReference>
<dbReference type="InterPro" id="IPR008210">
    <property type="entry name" value="PEP_carboxykinase_N"/>
</dbReference>
<dbReference type="GO" id="GO:0046327">
    <property type="term" value="P:glycerol biosynthetic process from pyruvate"/>
    <property type="evidence" value="ECO:0007669"/>
    <property type="project" value="TreeGrafter"/>
</dbReference>
<dbReference type="InterPro" id="IPR008209">
    <property type="entry name" value="PEP_carboxykinase_GTP"/>
</dbReference>
<keyword evidence="3" id="KW-0670">Pyruvate</keyword>
<dbReference type="GO" id="GO:0071333">
    <property type="term" value="P:cellular response to glucose stimulus"/>
    <property type="evidence" value="ECO:0007669"/>
    <property type="project" value="TreeGrafter"/>
</dbReference>
<gene>
    <name evidence="3" type="ORF">SAMN05660282_01483</name>
</gene>
<dbReference type="GO" id="GO:0016301">
    <property type="term" value="F:kinase activity"/>
    <property type="evidence" value="ECO:0007669"/>
    <property type="project" value="UniProtKB-KW"/>
</dbReference>
<evidence type="ECO:0000259" key="2">
    <source>
        <dbReference type="Pfam" id="PF17297"/>
    </source>
</evidence>
<feature type="region of interest" description="Disordered" evidence="1">
    <location>
        <begin position="1"/>
        <end position="24"/>
    </location>
</feature>
<name>A0A1I2TI08_9CORY</name>
<reference evidence="3 4" key="1">
    <citation type="submission" date="2016-10" db="EMBL/GenBank/DDBJ databases">
        <authorList>
            <person name="de Groot N.N."/>
        </authorList>
    </citation>
    <scope>NUCLEOTIDE SEQUENCE [LARGE SCALE GENOMIC DNA]</scope>
    <source>
        <strain>J11</strain>
        <strain evidence="4">PG 39</strain>
    </source>
</reference>
<keyword evidence="3" id="KW-0418">Kinase</keyword>
<dbReference type="GO" id="GO:0033993">
    <property type="term" value="P:response to lipid"/>
    <property type="evidence" value="ECO:0007669"/>
    <property type="project" value="TreeGrafter"/>
</dbReference>
<feature type="domain" description="Phosphoenolpyruvate carboxykinase GTP-utilising N-terminal" evidence="2">
    <location>
        <begin position="37"/>
        <end position="160"/>
    </location>
</feature>
<dbReference type="STRING" id="185761.SAMN05660282_01483"/>
<sequence length="163" mass="18208">MSESTTQQPTNNSTPVSKEEVSKILTEGGLTNPAVAEFVAQWAEILRPERIEVIDASDDERLVQEALAADEIQPAGKDRWFSRSYSKDTARSEERTVVATHDPADKGVYNNWRDADEVTTIQKERMAGAYEGKTMYVIPYLMSPKDSPFAKWAAGVELTELHT</sequence>
<feature type="compositionally biased region" description="Polar residues" evidence="1">
    <location>
        <begin position="1"/>
        <end position="16"/>
    </location>
</feature>
<evidence type="ECO:0000313" key="3">
    <source>
        <dbReference type="EMBL" id="SFG63739.1"/>
    </source>
</evidence>
<evidence type="ECO:0000313" key="4">
    <source>
        <dbReference type="Proteomes" id="UP000199065"/>
    </source>
</evidence>